<keyword evidence="3 8" id="KW-0479">Metal-binding</keyword>
<feature type="binding site" evidence="8">
    <location>
        <begin position="9"/>
        <end position="11"/>
    </location>
    <ligand>
        <name>GTP</name>
        <dbReference type="ChEBI" id="CHEBI:37565"/>
    </ligand>
</feature>
<keyword evidence="6 8" id="KW-0342">GTP-binding</keyword>
<evidence type="ECO:0000256" key="7">
    <source>
        <dbReference type="ARBA" id="ARBA00023150"/>
    </source>
</evidence>
<dbReference type="EMBL" id="JADQAZ010000002">
    <property type="protein sequence ID" value="MBT0958033.1"/>
    <property type="molecule type" value="Genomic_DNA"/>
</dbReference>
<dbReference type="Pfam" id="PF12804">
    <property type="entry name" value="NTP_transf_3"/>
    <property type="match status" value="1"/>
</dbReference>
<dbReference type="Gene3D" id="3.90.550.10">
    <property type="entry name" value="Spore Coat Polysaccharide Biosynthesis Protein SpsA, Chain A"/>
    <property type="match status" value="1"/>
</dbReference>
<feature type="binding site" evidence="8">
    <location>
        <position position="22"/>
    </location>
    <ligand>
        <name>GTP</name>
        <dbReference type="ChEBI" id="CHEBI:37565"/>
    </ligand>
</feature>
<dbReference type="CDD" id="cd02503">
    <property type="entry name" value="MobA"/>
    <property type="match status" value="1"/>
</dbReference>
<keyword evidence="4 8" id="KW-0547">Nucleotide-binding</keyword>
<dbReference type="NCBIfam" id="TIGR02665">
    <property type="entry name" value="molyb_mobA"/>
    <property type="match status" value="1"/>
</dbReference>
<feature type="binding site" evidence="8">
    <location>
        <position position="101"/>
    </location>
    <ligand>
        <name>GTP</name>
        <dbReference type="ChEBI" id="CHEBI:37565"/>
    </ligand>
</feature>
<comment type="function">
    <text evidence="8">Transfers a GMP moiety from GTP to Mo-molybdopterin (Mo-MPT) cofactor (Moco or molybdenum cofactor) to form Mo-molybdopterin guanine dinucleotide (Mo-MGD) cofactor.</text>
</comment>
<dbReference type="GO" id="GO:1902758">
    <property type="term" value="P:bis(molybdopterin guanine dinucleotide)molybdenum biosynthetic process"/>
    <property type="evidence" value="ECO:0007669"/>
    <property type="project" value="TreeGrafter"/>
</dbReference>
<evidence type="ECO:0000313" key="10">
    <source>
        <dbReference type="EMBL" id="MBT0958033.1"/>
    </source>
</evidence>
<dbReference type="PANTHER" id="PTHR19136:SF81">
    <property type="entry name" value="MOLYBDENUM COFACTOR GUANYLYLTRANSFERASE"/>
    <property type="match status" value="1"/>
</dbReference>
<dbReference type="GO" id="GO:0005525">
    <property type="term" value="F:GTP binding"/>
    <property type="evidence" value="ECO:0007669"/>
    <property type="project" value="UniProtKB-UniRule"/>
</dbReference>
<evidence type="ECO:0000256" key="8">
    <source>
        <dbReference type="HAMAP-Rule" id="MF_00316"/>
    </source>
</evidence>
<protein>
    <recommendedName>
        <fullName evidence="8">Molybdenum cofactor guanylyltransferase</fullName>
        <shortName evidence="8">MoCo guanylyltransferase</shortName>
        <ecNumber evidence="8">2.7.7.77</ecNumber>
    </recommendedName>
    <alternativeName>
        <fullName evidence="8">GTP:molybdopterin guanylyltransferase</fullName>
    </alternativeName>
    <alternativeName>
        <fullName evidence="8">Mo-MPT guanylyltransferase</fullName>
    </alternativeName>
    <alternativeName>
        <fullName evidence="8">Molybdopterin guanylyltransferase</fullName>
    </alternativeName>
    <alternativeName>
        <fullName evidence="8">Molybdopterin-guanine dinucleotide synthase</fullName>
        <shortName evidence="8">MGD synthase</shortName>
    </alternativeName>
</protein>
<dbReference type="PANTHER" id="PTHR19136">
    <property type="entry name" value="MOLYBDENUM COFACTOR GUANYLYLTRANSFERASE"/>
    <property type="match status" value="1"/>
</dbReference>
<evidence type="ECO:0000259" key="9">
    <source>
        <dbReference type="Pfam" id="PF12804"/>
    </source>
</evidence>
<dbReference type="InterPro" id="IPR025877">
    <property type="entry name" value="MobA-like_NTP_Trfase"/>
</dbReference>
<dbReference type="GO" id="GO:0005737">
    <property type="term" value="C:cytoplasm"/>
    <property type="evidence" value="ECO:0007669"/>
    <property type="project" value="UniProtKB-SubCell"/>
</dbReference>
<keyword evidence="11" id="KW-1185">Reference proteome</keyword>
<dbReference type="SUPFAM" id="SSF53448">
    <property type="entry name" value="Nucleotide-diphospho-sugar transferases"/>
    <property type="match status" value="1"/>
</dbReference>
<keyword evidence="7 8" id="KW-0501">Molybdenum cofactor biosynthesis</keyword>
<keyword evidence="2 8" id="KW-0808">Transferase</keyword>
<comment type="cofactor">
    <cofactor evidence="8">
        <name>Mg(2+)</name>
        <dbReference type="ChEBI" id="CHEBI:18420"/>
    </cofactor>
</comment>
<dbReference type="RefSeq" id="WP_327794249.1">
    <property type="nucleotide sequence ID" value="NZ_JADQAZ010000002.1"/>
</dbReference>
<sequence>MNDPVGVILAGGLATRMGGGDKGLVSLGDQTVLEHVTARFAPQVGQMALNANGDAARFAGLGLPVLADTLPGNPGPLAGVLAGMEWGRAQGARHVITVAADTPFFPRDYVAKMTAGLEASGEAIATAATQGPGRLWWHPTFAIWPTSLADALRQAIMDGTRRVVIWAGEHGNVPVIFPDGPPDPFFNINTPEDLTEAERLLAGGAGA</sequence>
<comment type="catalytic activity">
    <reaction evidence="8">
        <text>Mo-molybdopterin + GTP + H(+) = Mo-molybdopterin guanine dinucleotide + diphosphate</text>
        <dbReference type="Rhea" id="RHEA:34243"/>
        <dbReference type="ChEBI" id="CHEBI:15378"/>
        <dbReference type="ChEBI" id="CHEBI:33019"/>
        <dbReference type="ChEBI" id="CHEBI:37565"/>
        <dbReference type="ChEBI" id="CHEBI:71302"/>
        <dbReference type="ChEBI" id="CHEBI:71310"/>
        <dbReference type="EC" id="2.7.7.77"/>
    </reaction>
</comment>
<evidence type="ECO:0000313" key="11">
    <source>
        <dbReference type="Proteomes" id="UP001315686"/>
    </source>
</evidence>
<comment type="similarity">
    <text evidence="8">Belongs to the MobA family.</text>
</comment>
<feature type="domain" description="MobA-like NTP transferase" evidence="9">
    <location>
        <begin position="6"/>
        <end position="164"/>
    </location>
</feature>
<feature type="binding site" evidence="8">
    <location>
        <position position="101"/>
    </location>
    <ligand>
        <name>Mg(2+)</name>
        <dbReference type="ChEBI" id="CHEBI:18420"/>
    </ligand>
</feature>
<keyword evidence="10" id="KW-0548">Nucleotidyltransferase</keyword>
<organism evidence="10 11">
    <name type="scientific">Harenicola maris</name>
    <dbReference type="NCBI Taxonomy" id="2841044"/>
    <lineage>
        <taxon>Bacteria</taxon>
        <taxon>Pseudomonadati</taxon>
        <taxon>Pseudomonadota</taxon>
        <taxon>Alphaproteobacteria</taxon>
        <taxon>Rhodobacterales</taxon>
        <taxon>Paracoccaceae</taxon>
        <taxon>Harenicola</taxon>
    </lineage>
</organism>
<dbReference type="HAMAP" id="MF_00316">
    <property type="entry name" value="MobA"/>
    <property type="match status" value="1"/>
</dbReference>
<dbReference type="EC" id="2.7.7.77" evidence="8"/>
<dbReference type="InterPro" id="IPR013482">
    <property type="entry name" value="Molybde_CF_guanTrfase"/>
</dbReference>
<comment type="caution">
    <text evidence="10">The sequence shown here is derived from an EMBL/GenBank/DDBJ whole genome shotgun (WGS) entry which is preliminary data.</text>
</comment>
<gene>
    <name evidence="8 10" type="primary">mobA</name>
    <name evidence="10" type="ORF">IV417_11605</name>
</gene>
<dbReference type="AlphaFoldDB" id="A0AAP2G4K9"/>
<dbReference type="GO" id="GO:0046872">
    <property type="term" value="F:metal ion binding"/>
    <property type="evidence" value="ECO:0007669"/>
    <property type="project" value="UniProtKB-KW"/>
</dbReference>
<evidence type="ECO:0000256" key="4">
    <source>
        <dbReference type="ARBA" id="ARBA00022741"/>
    </source>
</evidence>
<feature type="binding site" evidence="8">
    <location>
        <position position="50"/>
    </location>
    <ligand>
        <name>GTP</name>
        <dbReference type="ChEBI" id="CHEBI:37565"/>
    </ligand>
</feature>
<dbReference type="InterPro" id="IPR029044">
    <property type="entry name" value="Nucleotide-diphossugar_trans"/>
</dbReference>
<dbReference type="Proteomes" id="UP001315686">
    <property type="component" value="Unassembled WGS sequence"/>
</dbReference>
<evidence type="ECO:0000256" key="2">
    <source>
        <dbReference type="ARBA" id="ARBA00022679"/>
    </source>
</evidence>
<dbReference type="GO" id="GO:0061603">
    <property type="term" value="F:molybdenum cofactor guanylyltransferase activity"/>
    <property type="evidence" value="ECO:0007669"/>
    <property type="project" value="UniProtKB-EC"/>
</dbReference>
<name>A0AAP2G4K9_9RHOB</name>
<evidence type="ECO:0000256" key="5">
    <source>
        <dbReference type="ARBA" id="ARBA00022842"/>
    </source>
</evidence>
<comment type="subunit">
    <text evidence="8">Monomer.</text>
</comment>
<comment type="subcellular location">
    <subcellularLocation>
        <location evidence="8">Cytoplasm</location>
    </subcellularLocation>
</comment>
<reference evidence="10 11" key="1">
    <citation type="journal article" date="2021" name="Arch. Microbiol.">
        <title>Harenicola maris gen. nov., sp. nov. isolated from the Sea of Japan shallow sediments.</title>
        <authorList>
            <person name="Romanenko L.A."/>
            <person name="Kurilenko V.V."/>
            <person name="Chernysheva N.Y."/>
            <person name="Tekutyeva L.A."/>
            <person name="Velansky P.V."/>
            <person name="Svetashev V.I."/>
            <person name="Isaeva M.P."/>
        </authorList>
    </citation>
    <scope>NUCLEOTIDE SEQUENCE [LARGE SCALE GENOMIC DNA]</scope>
    <source>
        <strain evidence="10 11">KMM 3653</strain>
    </source>
</reference>
<evidence type="ECO:0000256" key="3">
    <source>
        <dbReference type="ARBA" id="ARBA00022723"/>
    </source>
</evidence>
<feature type="binding site" evidence="8">
    <location>
        <position position="68"/>
    </location>
    <ligand>
        <name>GTP</name>
        <dbReference type="ChEBI" id="CHEBI:37565"/>
    </ligand>
</feature>
<accession>A0AAP2G4K9</accession>
<evidence type="ECO:0000256" key="1">
    <source>
        <dbReference type="ARBA" id="ARBA00022490"/>
    </source>
</evidence>
<keyword evidence="1 8" id="KW-0963">Cytoplasm</keyword>
<proteinExistence type="inferred from homology"/>
<evidence type="ECO:0000256" key="6">
    <source>
        <dbReference type="ARBA" id="ARBA00023134"/>
    </source>
</evidence>
<comment type="domain">
    <text evidence="8">The N-terminal domain determines nucleotide recognition and specific binding, while the C-terminal domain determines the specific binding to the target protein.</text>
</comment>
<keyword evidence="5 8" id="KW-0460">Magnesium</keyword>